<evidence type="ECO:0000256" key="1">
    <source>
        <dbReference type="SAM" id="MobiDB-lite"/>
    </source>
</evidence>
<organism evidence="2 3">
    <name type="scientific">Lactuca virosa</name>
    <dbReference type="NCBI Taxonomy" id="75947"/>
    <lineage>
        <taxon>Eukaryota</taxon>
        <taxon>Viridiplantae</taxon>
        <taxon>Streptophyta</taxon>
        <taxon>Embryophyta</taxon>
        <taxon>Tracheophyta</taxon>
        <taxon>Spermatophyta</taxon>
        <taxon>Magnoliopsida</taxon>
        <taxon>eudicotyledons</taxon>
        <taxon>Gunneridae</taxon>
        <taxon>Pentapetalae</taxon>
        <taxon>asterids</taxon>
        <taxon>campanulids</taxon>
        <taxon>Asterales</taxon>
        <taxon>Asteraceae</taxon>
        <taxon>Cichorioideae</taxon>
        <taxon>Cichorieae</taxon>
        <taxon>Lactucinae</taxon>
        <taxon>Lactuca</taxon>
    </lineage>
</organism>
<sequence>MHDSLKSLHRFNRHILATPDAVPKSNTCHYWFVTATSLVMIEHRRPTDSHHQHRRPSPMPSLVPEGFATAGK</sequence>
<reference evidence="2 3" key="1">
    <citation type="submission" date="2022-01" db="EMBL/GenBank/DDBJ databases">
        <authorList>
            <person name="Xiong W."/>
            <person name="Schranz E."/>
        </authorList>
    </citation>
    <scope>NUCLEOTIDE SEQUENCE [LARGE SCALE GENOMIC DNA]</scope>
</reference>
<gene>
    <name evidence="2" type="ORF">LVIROSA_LOCUS9543</name>
</gene>
<evidence type="ECO:0000313" key="3">
    <source>
        <dbReference type="Proteomes" id="UP001157418"/>
    </source>
</evidence>
<dbReference type="AlphaFoldDB" id="A0AAU9MC32"/>
<name>A0AAU9MC32_9ASTR</name>
<dbReference type="EMBL" id="CAKMRJ010001112">
    <property type="protein sequence ID" value="CAH1422193.1"/>
    <property type="molecule type" value="Genomic_DNA"/>
</dbReference>
<protein>
    <submittedName>
        <fullName evidence="2">Uncharacterized protein</fullName>
    </submittedName>
</protein>
<proteinExistence type="predicted"/>
<accession>A0AAU9MC32</accession>
<feature type="region of interest" description="Disordered" evidence="1">
    <location>
        <begin position="45"/>
        <end position="72"/>
    </location>
</feature>
<keyword evidence="3" id="KW-1185">Reference proteome</keyword>
<comment type="caution">
    <text evidence="2">The sequence shown here is derived from an EMBL/GenBank/DDBJ whole genome shotgun (WGS) entry which is preliminary data.</text>
</comment>
<evidence type="ECO:0000313" key="2">
    <source>
        <dbReference type="EMBL" id="CAH1422193.1"/>
    </source>
</evidence>
<dbReference type="Proteomes" id="UP001157418">
    <property type="component" value="Unassembled WGS sequence"/>
</dbReference>